<organism evidence="1">
    <name type="scientific">Longilinea arvoryzae</name>
    <dbReference type="NCBI Taxonomy" id="360412"/>
    <lineage>
        <taxon>Bacteria</taxon>
        <taxon>Bacillati</taxon>
        <taxon>Chloroflexota</taxon>
        <taxon>Anaerolineae</taxon>
        <taxon>Anaerolineales</taxon>
        <taxon>Anaerolineaceae</taxon>
        <taxon>Longilinea</taxon>
    </lineage>
</organism>
<dbReference type="STRING" id="360412.LARV_03900"/>
<reference evidence="1" key="1">
    <citation type="submission" date="2015-07" db="EMBL/GenBank/DDBJ databases">
        <title>Draft Genome Sequences of Anaerolinea thermolimosa IMO-1, Bellilinea caldifistulae GOMI-1, Leptolinea tardivitalis YMTK-2, Levilinea saccharolytica KIBI-1,Longilinea arvoryzae KOME-1, Previously Described as Members of the Anaerolineaceae (Chloroflexi).</title>
        <authorList>
            <person name="Sekiguchi Y."/>
            <person name="Ohashi A."/>
            <person name="Matsuura N."/>
            <person name="Tourlousse M.D."/>
        </authorList>
    </citation>
    <scope>NUCLEOTIDE SEQUENCE [LARGE SCALE GENOMIC DNA]</scope>
    <source>
        <strain evidence="1">KOME-1</strain>
    </source>
</reference>
<accession>A0A0K8MXX0</accession>
<dbReference type="Pfam" id="PF13646">
    <property type="entry name" value="HEAT_2"/>
    <property type="match status" value="1"/>
</dbReference>
<protein>
    <submittedName>
        <fullName evidence="1">Protein containg HEAT repeats</fullName>
    </submittedName>
</protein>
<dbReference type="AlphaFoldDB" id="A0A0K8MXX0"/>
<dbReference type="Proteomes" id="UP000055060">
    <property type="component" value="Unassembled WGS sequence"/>
</dbReference>
<sequence length="180" mass="20434">MKKELELHNLLEEVVAIANDPGGKFYGAGLWKKCHKLVEAHYLPAKDFFIQELDDPRWNWRRESVSLLGYHYKLDQKVINKIQGLLLHDPDSGVRIACASVLGNQSKLPDIALLEALEHDANALVKESAFTAILDLAGVPFKIREYYLQKLRVGDLSPTVDQIKEILVIENINTNDIFDK</sequence>
<name>A0A0K8MXX0_9CHLR</name>
<proteinExistence type="predicted"/>
<dbReference type="InterPro" id="IPR011989">
    <property type="entry name" value="ARM-like"/>
</dbReference>
<dbReference type="EMBL" id="DF967973">
    <property type="protein sequence ID" value="GAP16104.1"/>
    <property type="molecule type" value="Genomic_DNA"/>
</dbReference>
<evidence type="ECO:0000313" key="2">
    <source>
        <dbReference type="Proteomes" id="UP000055060"/>
    </source>
</evidence>
<keyword evidence="2" id="KW-1185">Reference proteome</keyword>
<dbReference type="InterPro" id="IPR016024">
    <property type="entry name" value="ARM-type_fold"/>
</dbReference>
<dbReference type="Gene3D" id="1.25.10.10">
    <property type="entry name" value="Leucine-rich Repeat Variant"/>
    <property type="match status" value="1"/>
</dbReference>
<dbReference type="SUPFAM" id="SSF48371">
    <property type="entry name" value="ARM repeat"/>
    <property type="match status" value="1"/>
</dbReference>
<gene>
    <name evidence="1" type="ORF">LARV_03900</name>
</gene>
<dbReference type="OrthoDB" id="139432at2"/>
<evidence type="ECO:0000313" key="1">
    <source>
        <dbReference type="EMBL" id="GAP16104.1"/>
    </source>
</evidence>
<dbReference type="RefSeq" id="WP_075075486.1">
    <property type="nucleotide sequence ID" value="NZ_DF967973.1"/>
</dbReference>